<evidence type="ECO:0000259" key="2">
    <source>
        <dbReference type="PROSITE" id="PS50043"/>
    </source>
</evidence>
<dbReference type="Gene3D" id="3.40.50.1820">
    <property type="entry name" value="alpha/beta hydrolase"/>
    <property type="match status" value="1"/>
</dbReference>
<feature type="compositionally biased region" description="Basic and acidic residues" evidence="1">
    <location>
        <begin position="46"/>
        <end position="61"/>
    </location>
</feature>
<dbReference type="PANTHER" id="PTHR43433:SF5">
    <property type="entry name" value="AB HYDROLASE-1 DOMAIN-CONTAINING PROTEIN"/>
    <property type="match status" value="1"/>
</dbReference>
<evidence type="ECO:0000313" key="4">
    <source>
        <dbReference type="Proteomes" id="UP000265848"/>
    </source>
</evidence>
<dbReference type="InterPro" id="IPR050471">
    <property type="entry name" value="AB_hydrolase"/>
</dbReference>
<keyword evidence="4" id="KW-1185">Reference proteome</keyword>
<dbReference type="SMART" id="SM00421">
    <property type="entry name" value="HTH_LUXR"/>
    <property type="match status" value="1"/>
</dbReference>
<evidence type="ECO:0000256" key="1">
    <source>
        <dbReference type="SAM" id="MobiDB-lite"/>
    </source>
</evidence>
<evidence type="ECO:0000313" key="3">
    <source>
        <dbReference type="EMBL" id="RII39137.1"/>
    </source>
</evidence>
<feature type="domain" description="HTH luxR-type" evidence="2">
    <location>
        <begin position="291"/>
        <end position="356"/>
    </location>
</feature>
<dbReference type="GO" id="GO:0006355">
    <property type="term" value="P:regulation of DNA-templated transcription"/>
    <property type="evidence" value="ECO:0007669"/>
    <property type="project" value="InterPro"/>
</dbReference>
<dbReference type="GO" id="GO:0003677">
    <property type="term" value="F:DNA binding"/>
    <property type="evidence" value="ECO:0007669"/>
    <property type="project" value="InterPro"/>
</dbReference>
<dbReference type="SUPFAM" id="SSF53474">
    <property type="entry name" value="alpha/beta-Hydrolases"/>
    <property type="match status" value="1"/>
</dbReference>
<feature type="region of interest" description="Disordered" evidence="1">
    <location>
        <begin position="1"/>
        <end position="64"/>
    </location>
</feature>
<organism evidence="3 4">
    <name type="scientific">Pseudooceanicola sediminis</name>
    <dbReference type="NCBI Taxonomy" id="2211117"/>
    <lineage>
        <taxon>Bacteria</taxon>
        <taxon>Pseudomonadati</taxon>
        <taxon>Pseudomonadota</taxon>
        <taxon>Alphaproteobacteria</taxon>
        <taxon>Rhodobacterales</taxon>
        <taxon>Paracoccaceae</taxon>
        <taxon>Pseudooceanicola</taxon>
    </lineage>
</organism>
<dbReference type="InterPro" id="IPR000792">
    <property type="entry name" value="Tscrpt_reg_LuxR_C"/>
</dbReference>
<sequence length="687" mass="76292">MAKTPERPSGRPVPLDMAPDTPGQTPRRPKSETTSGAGGPVPGYSRPERERPSGGDPDLRGDAAPFHAAEAGFDSRTDTLHADIIGRLYDVALDPVRLDDLLDDWERLQAPLQRAQERAGGGVSDHDTPMRRMARLYRKTRRPSRPPVPDLTDHFRRVAALLAQTQVTRTLRPEEVELARFARTAAFAVAPSLRIASANRAAQVSLSAQQGRSLDTLPFDEADRLVLASRIRQLLAETSASQGRATLLRLRRHGSDRIVLLHLSVVRPGDAPAFVVVVTSELRWPETLNRTLRDAFALTPAEIEILRALSEGRSLRDIAHVRDRSIETVRAQIKAILSKTETTSQNELLRLTLTIMEVVPDGANEIGAISGQALPRLADIRISRATETLEERPFHVLIRPDGRRVEYLLLGDPKGRPVLFTHGALGLCRWPGALERQAQAAGICVVVPVRPGYGASTPLPSTANRRQEVVRDMAALMDRLGIASVPVLTLDLDVHYIAHLHARCPGRVKALIAVGGTLPLTARAQYERMGRWHLFIRAGARYTPALYPFMVQAGIAMQRRLGRQGWLRKIFAESAADRALADRPEAFEAIDVGMDIMMREGFDAATAFTEEVMTSERVDWRAEIDAMRDKVPIHFLHGDDDLQMVAETRRELAQEYPWITFHLIPNAGQLLLFQAGEIALTWLRKYQ</sequence>
<dbReference type="GO" id="GO:0016787">
    <property type="term" value="F:hydrolase activity"/>
    <property type="evidence" value="ECO:0007669"/>
    <property type="project" value="UniProtKB-KW"/>
</dbReference>
<reference evidence="3 4" key="1">
    <citation type="submission" date="2018-08" db="EMBL/GenBank/DDBJ databases">
        <title>Pseudooceanicola sediminis CY03 in the family Rhodobacteracea.</title>
        <authorList>
            <person name="Zhang Y.-J."/>
        </authorList>
    </citation>
    <scope>NUCLEOTIDE SEQUENCE [LARGE SCALE GENOMIC DNA]</scope>
    <source>
        <strain evidence="3 4">CY03</strain>
    </source>
</reference>
<gene>
    <name evidence="3" type="ORF">DL237_08245</name>
</gene>
<dbReference type="InterPro" id="IPR016032">
    <property type="entry name" value="Sig_transdc_resp-reg_C-effctor"/>
</dbReference>
<comment type="caution">
    <text evidence="3">The sequence shown here is derived from an EMBL/GenBank/DDBJ whole genome shotgun (WGS) entry which is preliminary data.</text>
</comment>
<dbReference type="InterPro" id="IPR036388">
    <property type="entry name" value="WH-like_DNA-bd_sf"/>
</dbReference>
<dbReference type="EMBL" id="QWJJ01000006">
    <property type="protein sequence ID" value="RII39137.1"/>
    <property type="molecule type" value="Genomic_DNA"/>
</dbReference>
<dbReference type="PROSITE" id="PS50043">
    <property type="entry name" value="HTH_LUXR_2"/>
    <property type="match status" value="1"/>
</dbReference>
<dbReference type="SUPFAM" id="SSF46894">
    <property type="entry name" value="C-terminal effector domain of the bipartite response regulators"/>
    <property type="match status" value="1"/>
</dbReference>
<dbReference type="CDD" id="cd06170">
    <property type="entry name" value="LuxR_C_like"/>
    <property type="match status" value="1"/>
</dbReference>
<dbReference type="PANTHER" id="PTHR43433">
    <property type="entry name" value="HYDROLASE, ALPHA/BETA FOLD FAMILY PROTEIN"/>
    <property type="match status" value="1"/>
</dbReference>
<dbReference type="Proteomes" id="UP000265848">
    <property type="component" value="Unassembled WGS sequence"/>
</dbReference>
<keyword evidence="3" id="KW-0378">Hydrolase</keyword>
<protein>
    <submittedName>
        <fullName evidence="3">Alpha/beta fold hydrolase</fullName>
    </submittedName>
</protein>
<dbReference type="AlphaFoldDB" id="A0A399J3F3"/>
<proteinExistence type="predicted"/>
<accession>A0A399J3F3</accession>
<name>A0A399J3F3_9RHOB</name>
<dbReference type="InterPro" id="IPR029058">
    <property type="entry name" value="AB_hydrolase_fold"/>
</dbReference>
<dbReference type="Gene3D" id="1.10.10.10">
    <property type="entry name" value="Winged helix-like DNA-binding domain superfamily/Winged helix DNA-binding domain"/>
    <property type="match status" value="1"/>
</dbReference>